<comment type="caution">
    <text evidence="2">The sequence shown here is derived from an EMBL/GenBank/DDBJ whole genome shotgun (WGS) entry which is preliminary data.</text>
</comment>
<organism evidence="2 3">
    <name type="scientific">Sapayoa aenigma</name>
    <name type="common">broad-billed sapayoa</name>
    <dbReference type="NCBI Taxonomy" id="239371"/>
    <lineage>
        <taxon>Eukaryota</taxon>
        <taxon>Metazoa</taxon>
        <taxon>Chordata</taxon>
        <taxon>Craniata</taxon>
        <taxon>Vertebrata</taxon>
        <taxon>Euteleostomi</taxon>
        <taxon>Archelosauria</taxon>
        <taxon>Archosauria</taxon>
        <taxon>Dinosauria</taxon>
        <taxon>Saurischia</taxon>
        <taxon>Theropoda</taxon>
        <taxon>Coelurosauria</taxon>
        <taxon>Aves</taxon>
        <taxon>Neognathae</taxon>
        <taxon>Neoaves</taxon>
        <taxon>Telluraves</taxon>
        <taxon>Australaves</taxon>
        <taxon>Passeriformes</taxon>
        <taxon>Tyrannidae</taxon>
        <taxon>Sapayoa</taxon>
    </lineage>
</organism>
<dbReference type="OrthoDB" id="2499658at2759"/>
<evidence type="ECO:0000256" key="1">
    <source>
        <dbReference type="SAM" id="MobiDB-lite"/>
    </source>
</evidence>
<dbReference type="AlphaFoldDB" id="A0A7K7TGR3"/>
<reference evidence="2 3" key="1">
    <citation type="submission" date="2019-09" db="EMBL/GenBank/DDBJ databases">
        <title>Bird 10,000 Genomes (B10K) Project - Family phase.</title>
        <authorList>
            <person name="Zhang G."/>
        </authorList>
    </citation>
    <scope>NUCLEOTIDE SEQUENCE [LARGE SCALE GENOMIC DNA]</scope>
    <source>
        <strain evidence="2">B10K-DU-030-41</strain>
        <tissue evidence="2">Muscle</tissue>
    </source>
</reference>
<protein>
    <submittedName>
        <fullName evidence="2">SIPA1 protein</fullName>
    </submittedName>
</protein>
<feature type="region of interest" description="Disordered" evidence="1">
    <location>
        <begin position="1"/>
        <end position="38"/>
    </location>
</feature>
<evidence type="ECO:0000313" key="2">
    <source>
        <dbReference type="EMBL" id="NXA15496.1"/>
    </source>
</evidence>
<proteinExistence type="predicted"/>
<dbReference type="EMBL" id="VZSY01002476">
    <property type="protein sequence ID" value="NXA15496.1"/>
    <property type="molecule type" value="Genomic_DNA"/>
</dbReference>
<dbReference type="Proteomes" id="UP000589485">
    <property type="component" value="Unassembled WGS sequence"/>
</dbReference>
<name>A0A7K7TGR3_9TYRA</name>
<keyword evidence="3" id="KW-1185">Reference proteome</keyword>
<feature type="non-terminal residue" evidence="2">
    <location>
        <position position="143"/>
    </location>
</feature>
<gene>
    <name evidence="2" type="primary">Sipa1_1</name>
    <name evidence="2" type="ORF">SAPAEN_R14948</name>
</gene>
<accession>A0A7K7TGR3</accession>
<feature type="non-terminal residue" evidence="2">
    <location>
        <position position="1"/>
    </location>
</feature>
<sequence length="143" mass="15028">PCNQGTAAPHPGEYLPNPEVLSPHPGEPPTHSGTAAPYPGTVTSLPGVLFSCACRDVLGWGFAEGRLEIFYGAGEWLRLRLPHGTAPQVVTRLQAVTRGCEARELALPRGAGGRRGFRVDPSGVVTAVTRFSFAETAGLRPGT</sequence>
<evidence type="ECO:0000313" key="3">
    <source>
        <dbReference type="Proteomes" id="UP000589485"/>
    </source>
</evidence>